<dbReference type="SMART" id="SM00903">
    <property type="entry name" value="Flavin_Reduct"/>
    <property type="match status" value="1"/>
</dbReference>
<sequence>MGRGATAGSADLAIDPGRFRKVLGHFCTGVTVVTGAGPDGPVGFACQSFAALSLDPPLVLFCPGKSSRAWPVIEASGAFAVNVLGDSQRDVSTVFGSRGVDKFASVDWTSAGSGSPLIAGSLTWIDCAVDAVHDAGDHYIVVGRVLELGETGTDQPLLFYQGSYTSTAREHTEPAPARERLDAFLTWPCGDDWL</sequence>
<gene>
    <name evidence="4" type="primary">hsaB</name>
    <name evidence="4" type="ORF">ACFQGD_05280</name>
</gene>
<reference evidence="5" key="1">
    <citation type="journal article" date="2019" name="Int. J. Syst. Evol. Microbiol.">
        <title>The Global Catalogue of Microorganisms (GCM) 10K type strain sequencing project: providing services to taxonomists for standard genome sequencing and annotation.</title>
        <authorList>
            <consortium name="The Broad Institute Genomics Platform"/>
            <consortium name="The Broad Institute Genome Sequencing Center for Infectious Disease"/>
            <person name="Wu L."/>
            <person name="Ma J."/>
        </authorList>
    </citation>
    <scope>NUCLEOTIDE SEQUENCE [LARGE SCALE GENOMIC DNA]</scope>
    <source>
        <strain evidence="5">KCTC 32255</strain>
    </source>
</reference>
<feature type="domain" description="Flavin reductase like" evidence="3">
    <location>
        <begin position="23"/>
        <end position="166"/>
    </location>
</feature>
<evidence type="ECO:0000259" key="3">
    <source>
        <dbReference type="SMART" id="SM00903"/>
    </source>
</evidence>
<dbReference type="InterPro" id="IPR012349">
    <property type="entry name" value="Split_barrel_FMN-bd"/>
</dbReference>
<evidence type="ECO:0000313" key="4">
    <source>
        <dbReference type="EMBL" id="MFC6866551.1"/>
    </source>
</evidence>
<dbReference type="PANTHER" id="PTHR30466:SF11">
    <property type="entry name" value="FLAVIN-DEPENDENT MONOOXYGENASE, REDUCTASE SUBUNIT HSAB"/>
    <property type="match status" value="1"/>
</dbReference>
<dbReference type="InterPro" id="IPR002563">
    <property type="entry name" value="Flavin_Rdtase-like_dom"/>
</dbReference>
<dbReference type="GO" id="GO:0004497">
    <property type="term" value="F:monooxygenase activity"/>
    <property type="evidence" value="ECO:0007669"/>
    <property type="project" value="UniProtKB-KW"/>
</dbReference>
<dbReference type="InterPro" id="IPR050268">
    <property type="entry name" value="NADH-dep_flavin_reductase"/>
</dbReference>
<name>A0ABW2BU72_9PSEU</name>
<dbReference type="RefSeq" id="WP_345395717.1">
    <property type="nucleotide sequence ID" value="NZ_BAABLA010000024.1"/>
</dbReference>
<keyword evidence="4" id="KW-0503">Monooxygenase</keyword>
<accession>A0ABW2BU72</accession>
<dbReference type="EMBL" id="JBHSXX010000001">
    <property type="protein sequence ID" value="MFC6866551.1"/>
    <property type="molecule type" value="Genomic_DNA"/>
</dbReference>
<dbReference type="PANTHER" id="PTHR30466">
    <property type="entry name" value="FLAVIN REDUCTASE"/>
    <property type="match status" value="1"/>
</dbReference>
<dbReference type="EC" id="1.5.1.36" evidence="4"/>
<evidence type="ECO:0000256" key="2">
    <source>
        <dbReference type="ARBA" id="ARBA00023002"/>
    </source>
</evidence>
<dbReference type="SUPFAM" id="SSF50475">
    <property type="entry name" value="FMN-binding split barrel"/>
    <property type="match status" value="1"/>
</dbReference>
<proteinExistence type="inferred from homology"/>
<dbReference type="GO" id="GO:0036382">
    <property type="term" value="F:flavin reductase (NADH) activity"/>
    <property type="evidence" value="ECO:0007669"/>
    <property type="project" value="UniProtKB-EC"/>
</dbReference>
<comment type="similarity">
    <text evidence="1">Belongs to the non-flavoprotein flavin reductase family.</text>
</comment>
<dbReference type="Gene3D" id="2.30.110.10">
    <property type="entry name" value="Electron Transport, Fmn-binding Protein, Chain A"/>
    <property type="match status" value="1"/>
</dbReference>
<keyword evidence="5" id="KW-1185">Reference proteome</keyword>
<dbReference type="InterPro" id="IPR054682">
    <property type="entry name" value="HsaB"/>
</dbReference>
<organism evidence="4 5">
    <name type="scientific">Haloechinothrix salitolerans</name>
    <dbReference type="NCBI Taxonomy" id="926830"/>
    <lineage>
        <taxon>Bacteria</taxon>
        <taxon>Bacillati</taxon>
        <taxon>Actinomycetota</taxon>
        <taxon>Actinomycetes</taxon>
        <taxon>Pseudonocardiales</taxon>
        <taxon>Pseudonocardiaceae</taxon>
        <taxon>Haloechinothrix</taxon>
    </lineage>
</organism>
<protein>
    <submittedName>
        <fullName evidence="4">3-hydroxy-9,10-secoandrosta-1,3,5(10)-triene-9, 17-dione monooxygenase reductase subunit</fullName>
        <ecNumber evidence="4">1.5.1.36</ecNumber>
    </submittedName>
</protein>
<comment type="caution">
    <text evidence="4">The sequence shown here is derived from an EMBL/GenBank/DDBJ whole genome shotgun (WGS) entry which is preliminary data.</text>
</comment>
<keyword evidence="2 4" id="KW-0560">Oxidoreductase</keyword>
<dbReference type="Pfam" id="PF01613">
    <property type="entry name" value="Flavin_Reduct"/>
    <property type="match status" value="1"/>
</dbReference>
<dbReference type="NCBIfam" id="NF045630">
    <property type="entry name" value="monooxsub_HsaB"/>
    <property type="match status" value="1"/>
</dbReference>
<dbReference type="Proteomes" id="UP001596337">
    <property type="component" value="Unassembled WGS sequence"/>
</dbReference>
<evidence type="ECO:0000313" key="5">
    <source>
        <dbReference type="Proteomes" id="UP001596337"/>
    </source>
</evidence>
<evidence type="ECO:0000256" key="1">
    <source>
        <dbReference type="ARBA" id="ARBA00008898"/>
    </source>
</evidence>